<keyword evidence="1" id="KW-0805">Transcription regulation</keyword>
<dbReference type="PANTHER" id="PTHR30055">
    <property type="entry name" value="HTH-TYPE TRANSCRIPTIONAL REGULATOR RUTR"/>
    <property type="match status" value="1"/>
</dbReference>
<dbReference type="EMBL" id="BNAB01000024">
    <property type="protein sequence ID" value="GHE05410.1"/>
    <property type="molecule type" value="Genomic_DNA"/>
</dbReference>
<feature type="domain" description="HTH tetR-type" evidence="5">
    <location>
        <begin position="11"/>
        <end position="71"/>
    </location>
</feature>
<comment type="caution">
    <text evidence="6">The sequence shown here is derived from an EMBL/GenBank/DDBJ whole genome shotgun (WGS) entry which is preliminary data.</text>
</comment>
<evidence type="ECO:0000256" key="1">
    <source>
        <dbReference type="ARBA" id="ARBA00023015"/>
    </source>
</evidence>
<reference evidence="7 8" key="2">
    <citation type="submission" date="2016-10" db="EMBL/GenBank/DDBJ databases">
        <authorList>
            <person name="Varghese N."/>
            <person name="Submissions S."/>
        </authorList>
    </citation>
    <scope>NUCLEOTIDE SEQUENCE [LARGE SCALE GENOMIC DNA]</scope>
    <source>
        <strain evidence="7 8">DSM 24802</strain>
    </source>
</reference>
<reference evidence="6" key="3">
    <citation type="submission" date="2023-06" db="EMBL/GenBank/DDBJ databases">
        <authorList>
            <person name="Sun Q."/>
            <person name="Zhou Y."/>
        </authorList>
    </citation>
    <scope>NUCLEOTIDE SEQUENCE</scope>
    <source>
        <strain evidence="6">CGMCC 1.10859</strain>
    </source>
</reference>
<evidence type="ECO:0000313" key="7">
    <source>
        <dbReference type="EMBL" id="SDX72578.1"/>
    </source>
</evidence>
<dbReference type="GO" id="GO:0000976">
    <property type="term" value="F:transcription cis-regulatory region binding"/>
    <property type="evidence" value="ECO:0007669"/>
    <property type="project" value="TreeGrafter"/>
</dbReference>
<dbReference type="InterPro" id="IPR050109">
    <property type="entry name" value="HTH-type_TetR-like_transc_reg"/>
</dbReference>
<proteinExistence type="predicted"/>
<keyword evidence="8" id="KW-1185">Reference proteome</keyword>
<keyword evidence="2 4" id="KW-0238">DNA-binding</keyword>
<evidence type="ECO:0000313" key="6">
    <source>
        <dbReference type="EMBL" id="GHE05410.1"/>
    </source>
</evidence>
<dbReference type="InterPro" id="IPR009057">
    <property type="entry name" value="Homeodomain-like_sf"/>
</dbReference>
<evidence type="ECO:0000256" key="2">
    <source>
        <dbReference type="ARBA" id="ARBA00023125"/>
    </source>
</evidence>
<dbReference type="Pfam" id="PF00440">
    <property type="entry name" value="TetR_N"/>
    <property type="match status" value="1"/>
</dbReference>
<dbReference type="EMBL" id="FNOB01000026">
    <property type="protein sequence ID" value="SDX72578.1"/>
    <property type="molecule type" value="Genomic_DNA"/>
</dbReference>
<dbReference type="InterPro" id="IPR001647">
    <property type="entry name" value="HTH_TetR"/>
</dbReference>
<dbReference type="Proteomes" id="UP000634647">
    <property type="component" value="Unassembled WGS sequence"/>
</dbReference>
<gene>
    <name evidence="6" type="ORF">GCM10008024_36020</name>
    <name evidence="7" type="ORF">SAMN05444006_12644</name>
</gene>
<dbReference type="PROSITE" id="PS50977">
    <property type="entry name" value="HTH_TETR_2"/>
    <property type="match status" value="1"/>
</dbReference>
<dbReference type="RefSeq" id="WP_092164174.1">
    <property type="nucleotide sequence ID" value="NZ_BNAB01000024.1"/>
</dbReference>
<dbReference type="SUPFAM" id="SSF46689">
    <property type="entry name" value="Homeodomain-like"/>
    <property type="match status" value="1"/>
</dbReference>
<dbReference type="AlphaFoldDB" id="A0AAN4UUB0"/>
<accession>A0AAN4UUB0</accession>
<evidence type="ECO:0000313" key="8">
    <source>
        <dbReference type="Proteomes" id="UP000199541"/>
    </source>
</evidence>
<feature type="DNA-binding region" description="H-T-H motif" evidence="4">
    <location>
        <begin position="34"/>
        <end position="53"/>
    </location>
</feature>
<evidence type="ECO:0000256" key="4">
    <source>
        <dbReference type="PROSITE-ProRule" id="PRU00335"/>
    </source>
</evidence>
<evidence type="ECO:0000256" key="3">
    <source>
        <dbReference type="ARBA" id="ARBA00023163"/>
    </source>
</evidence>
<dbReference type="Gene3D" id="1.10.357.10">
    <property type="entry name" value="Tetracycline Repressor, domain 2"/>
    <property type="match status" value="1"/>
</dbReference>
<dbReference type="PANTHER" id="PTHR30055:SF234">
    <property type="entry name" value="HTH-TYPE TRANSCRIPTIONAL REGULATOR BETI"/>
    <property type="match status" value="1"/>
</dbReference>
<reference evidence="6" key="1">
    <citation type="journal article" date="2014" name="Int. J. Syst. Evol. Microbiol.">
        <title>Complete genome sequence of Corynebacterium casei LMG S-19264T (=DSM 44701T), isolated from a smear-ripened cheese.</title>
        <authorList>
            <consortium name="US DOE Joint Genome Institute (JGI-PGF)"/>
            <person name="Walter F."/>
            <person name="Albersmeier A."/>
            <person name="Kalinowski J."/>
            <person name="Ruckert C."/>
        </authorList>
    </citation>
    <scope>NUCLEOTIDE SEQUENCE</scope>
    <source>
        <strain evidence="6">CGMCC 1.10859</strain>
    </source>
</reference>
<dbReference type="GO" id="GO:0003700">
    <property type="term" value="F:DNA-binding transcription factor activity"/>
    <property type="evidence" value="ECO:0007669"/>
    <property type="project" value="TreeGrafter"/>
</dbReference>
<evidence type="ECO:0000313" key="9">
    <source>
        <dbReference type="Proteomes" id="UP000634647"/>
    </source>
</evidence>
<protein>
    <submittedName>
        <fullName evidence="7">Transcriptional regulator, TetR family</fullName>
    </submittedName>
</protein>
<dbReference type="PRINTS" id="PR00455">
    <property type="entry name" value="HTHTETR"/>
</dbReference>
<sequence length="218" mass="24845">MSRPRFDKLDPARQKRLFDNAAEEFGANGYDGASLNRILERSEMSKSSLYYYFDDKADLFTTLVERSVGFLLREIGGLDPDALTAETYWSELEKLYCRSLALMNKSTWYVKLGRMFYRLRSDPKQSAPTGRIFQAARHWVGLIIARGQALGVVRGDLPDSLLIDSALGLGEALDRWIVAHWDDYTPEERLAMAEQHVGLFRALLECRETQVSRPSAAR</sequence>
<name>A0AAN4UUB0_9RHOB</name>
<evidence type="ECO:0000259" key="5">
    <source>
        <dbReference type="PROSITE" id="PS50977"/>
    </source>
</evidence>
<organism evidence="6 9">
    <name type="scientific">Allgaiera indica</name>
    <dbReference type="NCBI Taxonomy" id="765699"/>
    <lineage>
        <taxon>Bacteria</taxon>
        <taxon>Pseudomonadati</taxon>
        <taxon>Pseudomonadota</taxon>
        <taxon>Alphaproteobacteria</taxon>
        <taxon>Rhodobacterales</taxon>
        <taxon>Paracoccaceae</taxon>
        <taxon>Allgaiera</taxon>
    </lineage>
</organism>
<keyword evidence="3" id="KW-0804">Transcription</keyword>
<dbReference type="Proteomes" id="UP000199541">
    <property type="component" value="Unassembled WGS sequence"/>
</dbReference>